<evidence type="ECO:0000313" key="1">
    <source>
        <dbReference type="EMBL" id="TDU33707.1"/>
    </source>
</evidence>
<gene>
    <name evidence="1" type="ORF">BXY82_3142</name>
</gene>
<dbReference type="AlphaFoldDB" id="A0A4R7PHK8"/>
<proteinExistence type="predicted"/>
<dbReference type="Proteomes" id="UP000294689">
    <property type="component" value="Unassembled WGS sequence"/>
</dbReference>
<sequence length="145" mass="16897">MKLNPIILILLLFFISCESGIKNGTELSKKDLQYIRELGLINDNERIILFSSQGGNEKSGNFISEQRLASYWIENRKKNNQINSAKYNEIDTLITKDLSDALTYASYIKVIKKDNSEFKVYVDDNAEKTNEFFERAISEWEKRKK</sequence>
<evidence type="ECO:0000313" key="2">
    <source>
        <dbReference type="Proteomes" id="UP000294689"/>
    </source>
</evidence>
<comment type="caution">
    <text evidence="1">The sequence shown here is derived from an EMBL/GenBank/DDBJ whole genome shotgun (WGS) entry which is preliminary data.</text>
</comment>
<name>A0A4R7PHK8_9FLAO</name>
<keyword evidence="2" id="KW-1185">Reference proteome</keyword>
<dbReference type="RefSeq" id="WP_133759101.1">
    <property type="nucleotide sequence ID" value="NZ_SOBW01000013.1"/>
</dbReference>
<reference evidence="1 2" key="1">
    <citation type="submission" date="2019-03" db="EMBL/GenBank/DDBJ databases">
        <title>Genomic Encyclopedia of Archaeal and Bacterial Type Strains, Phase II (KMG-II): from individual species to whole genera.</title>
        <authorList>
            <person name="Goeker M."/>
        </authorList>
    </citation>
    <scope>NUCLEOTIDE SEQUENCE [LARGE SCALE GENOMIC DNA]</scope>
    <source>
        <strain evidence="1 2">DSM 28135</strain>
    </source>
</reference>
<dbReference type="EMBL" id="SOBW01000013">
    <property type="protein sequence ID" value="TDU33707.1"/>
    <property type="molecule type" value="Genomic_DNA"/>
</dbReference>
<dbReference type="PROSITE" id="PS51257">
    <property type="entry name" value="PROKAR_LIPOPROTEIN"/>
    <property type="match status" value="1"/>
</dbReference>
<organism evidence="1 2">
    <name type="scientific">Gelidibacter sediminis</name>
    <dbReference type="NCBI Taxonomy" id="1608710"/>
    <lineage>
        <taxon>Bacteria</taxon>
        <taxon>Pseudomonadati</taxon>
        <taxon>Bacteroidota</taxon>
        <taxon>Flavobacteriia</taxon>
        <taxon>Flavobacteriales</taxon>
        <taxon>Flavobacteriaceae</taxon>
        <taxon>Gelidibacter</taxon>
    </lineage>
</organism>
<dbReference type="OrthoDB" id="887030at2"/>
<protein>
    <recommendedName>
        <fullName evidence="3">Lipoprotein</fullName>
    </recommendedName>
</protein>
<evidence type="ECO:0008006" key="3">
    <source>
        <dbReference type="Google" id="ProtNLM"/>
    </source>
</evidence>
<accession>A0A4R7PHK8</accession>